<proteinExistence type="inferred from homology"/>
<dbReference type="PANTHER" id="PTHR11022">
    <property type="entry name" value="PEPTIDOGLYCAN RECOGNITION PROTEIN"/>
    <property type="match status" value="1"/>
</dbReference>
<dbReference type="GO" id="GO:0008270">
    <property type="term" value="F:zinc ion binding"/>
    <property type="evidence" value="ECO:0007669"/>
    <property type="project" value="InterPro"/>
</dbReference>
<evidence type="ECO:0008006" key="7">
    <source>
        <dbReference type="Google" id="ProtNLM"/>
    </source>
</evidence>
<evidence type="ECO:0000256" key="2">
    <source>
        <dbReference type="SAM" id="MobiDB-lite"/>
    </source>
</evidence>
<dbReference type="EMBL" id="JAAGWG010000027">
    <property type="protein sequence ID" value="NEK87252.1"/>
    <property type="molecule type" value="Genomic_DNA"/>
</dbReference>
<dbReference type="CDD" id="cd06583">
    <property type="entry name" value="PGRP"/>
    <property type="match status" value="1"/>
</dbReference>
<feature type="domain" description="Peptidoglycan recognition protein family" evidence="4">
    <location>
        <begin position="198"/>
        <end position="346"/>
    </location>
</feature>
<comment type="similarity">
    <text evidence="1">Belongs to the N-acetylmuramoyl-L-alanine amidase 2 family.</text>
</comment>
<reference evidence="5 6" key="1">
    <citation type="submission" date="2019-12" db="EMBL/GenBank/DDBJ databases">
        <title>the WGS of Blastococcus saxobsidens 67B17.</title>
        <authorList>
            <person name="Jiang Z."/>
        </authorList>
    </citation>
    <scope>NUCLEOTIDE SEQUENCE [LARGE SCALE GENOMIC DNA]</scope>
    <source>
        <strain evidence="5 6">67B17</strain>
    </source>
</reference>
<evidence type="ECO:0000313" key="5">
    <source>
        <dbReference type="EMBL" id="NEK87252.1"/>
    </source>
</evidence>
<comment type="caution">
    <text evidence="5">The sequence shown here is derived from an EMBL/GenBank/DDBJ whole genome shotgun (WGS) entry which is preliminary data.</text>
</comment>
<dbReference type="GO" id="GO:0008745">
    <property type="term" value="F:N-acetylmuramoyl-L-alanine amidase activity"/>
    <property type="evidence" value="ECO:0007669"/>
    <property type="project" value="InterPro"/>
</dbReference>
<feature type="non-terminal residue" evidence="5">
    <location>
        <position position="956"/>
    </location>
</feature>
<dbReference type="Pfam" id="PF08310">
    <property type="entry name" value="LGFP"/>
    <property type="match status" value="10"/>
</dbReference>
<sequence>MRRLTAGLIAFVAIAGLLLVLPVYSAPAPEPVPVTVASSEIELGSLEAPVGSAEVQRGTTAPVDGVSDTAPVLTVARTDVEEFSMVGVTWAYDPAVTDVRAQLRTQDAAGAWGEWTEVGTDDAGPDPEQRPGGEEIRGGTAPLWTGSSTGVEVELVTRSGAAPTDVQLDLIGSPVSPADTALGSPDIQDTADASMAMPNVYSRAQWGADERIRTWAPAYAPTIKAATLHHTADSNNYTADQVPQIMRNIYTYHSQKLGWGDIGYNVIVDKFGRLWEGRAGGLASTVIGAHAGGFNTGTFGVSMLGNYDVVDTTQSMIDSVAAIIAWKFSLYGVDPRGSTTLVSGGGGTSRYASGVAVTVPTIFGHRDVGSTACPGRYGYPRLDEIRGKASGILGAVVPLVHQRYASDAEARRLLGTVTSTPARTPDGGGAYAHYANGSIYASYETAAHVIRGPVRDRWAAQGWETGALGYPVSDTVCGLRDGGCFQRFQGGSVYWSQATGARVVSGAVLDRWAAQRWETGSLGYPTTDVTAIPGGQFAHFQGGSIYSSQATGARVLSGVVRDRWAAQGWETGSLGYPTTDVTAISGGAFAHFQGGSVYWSQATGARMLPVAVRDRWAAWGWEGGPLGYPVAELVATPGGKGQMAQFERGWIYWSQATGARRVDGPVRDAWLAAGGDGGALGMPVADAGTTADGEARFGDFQGGSVYGHPESGTHVLPTAVVAAWRAAGGERGTLGYPTSGAVPTADGRSMVTTFEGGEVHATAAAGQVLSGAVLDRYRAAGGLGGELGRPMTGVTTLPGGGQFAHFQGGSIYWTQATGARVLSGAVRDRWAAQGWENGPLGYPTSDVTVLADGVQFARFQGGSVYWTQAAGARMLTGAVRDRYEAAGGPGGSLGLPVTDVQALAAGGRYAHFQGGSIYWTQATGARVLTGAVRDRWAAQGWENGPLGYPTSDVNTL</sequence>
<dbReference type="Proteomes" id="UP000479241">
    <property type="component" value="Unassembled WGS sequence"/>
</dbReference>
<feature type="compositionally biased region" description="Basic and acidic residues" evidence="2">
    <location>
        <begin position="127"/>
        <end position="137"/>
    </location>
</feature>
<evidence type="ECO:0000259" key="4">
    <source>
        <dbReference type="SMART" id="SM00701"/>
    </source>
</evidence>
<dbReference type="InterPro" id="IPR013207">
    <property type="entry name" value="LGFP"/>
</dbReference>
<dbReference type="InterPro" id="IPR036505">
    <property type="entry name" value="Amidase/PGRP_sf"/>
</dbReference>
<dbReference type="SMART" id="SM00701">
    <property type="entry name" value="PGRP"/>
    <property type="match status" value="1"/>
</dbReference>
<gene>
    <name evidence="5" type="ORF">GCU60_16035</name>
</gene>
<protein>
    <recommendedName>
        <fullName evidence="7">LGFP repeat-containing protein</fullName>
    </recommendedName>
</protein>
<evidence type="ECO:0000313" key="6">
    <source>
        <dbReference type="Proteomes" id="UP000479241"/>
    </source>
</evidence>
<dbReference type="InterPro" id="IPR015510">
    <property type="entry name" value="PGRP"/>
</dbReference>
<dbReference type="SMART" id="SM00644">
    <property type="entry name" value="Ami_2"/>
    <property type="match status" value="1"/>
</dbReference>
<accession>A0A6L9W617</accession>
<dbReference type="AlphaFoldDB" id="A0A6L9W617"/>
<dbReference type="InterPro" id="IPR002502">
    <property type="entry name" value="Amidase_domain"/>
</dbReference>
<dbReference type="RefSeq" id="WP_163207045.1">
    <property type="nucleotide sequence ID" value="NZ_JAAGWG010000027.1"/>
</dbReference>
<dbReference type="PANTHER" id="PTHR11022:SF41">
    <property type="entry name" value="PEPTIDOGLYCAN-RECOGNITION PROTEIN LC-RELATED"/>
    <property type="match status" value="1"/>
</dbReference>
<dbReference type="GO" id="GO:0009253">
    <property type="term" value="P:peptidoglycan catabolic process"/>
    <property type="evidence" value="ECO:0007669"/>
    <property type="project" value="InterPro"/>
</dbReference>
<evidence type="ECO:0000256" key="1">
    <source>
        <dbReference type="ARBA" id="ARBA00007553"/>
    </source>
</evidence>
<dbReference type="SUPFAM" id="SSF55846">
    <property type="entry name" value="N-acetylmuramoyl-L-alanine amidase-like"/>
    <property type="match status" value="1"/>
</dbReference>
<organism evidence="5 6">
    <name type="scientific">Blastococcus saxobsidens</name>
    <dbReference type="NCBI Taxonomy" id="138336"/>
    <lineage>
        <taxon>Bacteria</taxon>
        <taxon>Bacillati</taxon>
        <taxon>Actinomycetota</taxon>
        <taxon>Actinomycetes</taxon>
        <taxon>Geodermatophilales</taxon>
        <taxon>Geodermatophilaceae</taxon>
        <taxon>Blastococcus</taxon>
    </lineage>
</organism>
<feature type="domain" description="N-acetylmuramoyl-L-alanine amidase" evidence="3">
    <location>
        <begin position="214"/>
        <end position="375"/>
    </location>
</feature>
<dbReference type="Gene3D" id="3.40.80.10">
    <property type="entry name" value="Peptidoglycan recognition protein-like"/>
    <property type="match status" value="1"/>
</dbReference>
<dbReference type="InterPro" id="IPR006619">
    <property type="entry name" value="PGRP_domain_met/bac"/>
</dbReference>
<dbReference type="Pfam" id="PF01510">
    <property type="entry name" value="Amidase_2"/>
    <property type="match status" value="1"/>
</dbReference>
<name>A0A6L9W617_9ACTN</name>
<feature type="region of interest" description="Disordered" evidence="2">
    <location>
        <begin position="116"/>
        <end position="145"/>
    </location>
</feature>
<evidence type="ECO:0000259" key="3">
    <source>
        <dbReference type="SMART" id="SM00644"/>
    </source>
</evidence>